<feature type="compositionally biased region" description="Basic residues" evidence="1">
    <location>
        <begin position="11"/>
        <end position="24"/>
    </location>
</feature>
<evidence type="ECO:0000256" key="1">
    <source>
        <dbReference type="SAM" id="MobiDB-lite"/>
    </source>
</evidence>
<dbReference type="EMBL" id="JAGKHQ010000003">
    <property type="protein sequence ID" value="KAG7521115.1"/>
    <property type="molecule type" value="Genomic_DNA"/>
</dbReference>
<accession>A0AAV6SVG7</accession>
<protein>
    <submittedName>
        <fullName evidence="2">Uncharacterized protein</fullName>
    </submittedName>
</protein>
<feature type="compositionally biased region" description="Polar residues" evidence="1">
    <location>
        <begin position="1"/>
        <end position="10"/>
    </location>
</feature>
<reference evidence="2 3" key="1">
    <citation type="journal article" date="2021" name="Sci. Rep.">
        <title>Chromosome anchoring in Senegalese sole (Solea senegalensis) reveals sex-associated markers and genome rearrangements in flatfish.</title>
        <authorList>
            <person name="Guerrero-Cozar I."/>
            <person name="Gomez-Garrido J."/>
            <person name="Berbel C."/>
            <person name="Martinez-Blanch J.F."/>
            <person name="Alioto T."/>
            <person name="Claros M.G."/>
            <person name="Gagnaire P.A."/>
            <person name="Manchado M."/>
        </authorList>
    </citation>
    <scope>NUCLEOTIDE SEQUENCE [LARGE SCALE GENOMIC DNA]</scope>
    <source>
        <strain evidence="2">Sse05_10M</strain>
    </source>
</reference>
<sequence>MSEVNPNSRSPRGHLVRTQGHHKVTSSELKVTNSELKVTSSELKVTTRSPRPNWRSPGPNSRSPCPNSRSPRLNWRSRGGHLEVTWLCSLEFSNASNQCFRVKGTHLHSSAQRPLLTGTWYSCWSK</sequence>
<keyword evidence="3" id="KW-1185">Reference proteome</keyword>
<comment type="caution">
    <text evidence="2">The sequence shown here is derived from an EMBL/GenBank/DDBJ whole genome shotgun (WGS) entry which is preliminary data.</text>
</comment>
<name>A0AAV6SVG7_SOLSE</name>
<dbReference type="Proteomes" id="UP000693946">
    <property type="component" value="Linkage Group LG11"/>
</dbReference>
<evidence type="ECO:0000313" key="3">
    <source>
        <dbReference type="Proteomes" id="UP000693946"/>
    </source>
</evidence>
<organism evidence="2 3">
    <name type="scientific">Solea senegalensis</name>
    <name type="common">Senegalese sole</name>
    <dbReference type="NCBI Taxonomy" id="28829"/>
    <lineage>
        <taxon>Eukaryota</taxon>
        <taxon>Metazoa</taxon>
        <taxon>Chordata</taxon>
        <taxon>Craniata</taxon>
        <taxon>Vertebrata</taxon>
        <taxon>Euteleostomi</taxon>
        <taxon>Actinopterygii</taxon>
        <taxon>Neopterygii</taxon>
        <taxon>Teleostei</taxon>
        <taxon>Neoteleostei</taxon>
        <taxon>Acanthomorphata</taxon>
        <taxon>Carangaria</taxon>
        <taxon>Pleuronectiformes</taxon>
        <taxon>Pleuronectoidei</taxon>
        <taxon>Soleidae</taxon>
        <taxon>Solea</taxon>
    </lineage>
</organism>
<gene>
    <name evidence="2" type="ORF">JOB18_043039</name>
</gene>
<dbReference type="AlphaFoldDB" id="A0AAV6SVG7"/>
<feature type="region of interest" description="Disordered" evidence="1">
    <location>
        <begin position="1"/>
        <end position="74"/>
    </location>
</feature>
<feature type="compositionally biased region" description="Polar residues" evidence="1">
    <location>
        <begin position="26"/>
        <end position="50"/>
    </location>
</feature>
<proteinExistence type="predicted"/>
<evidence type="ECO:0000313" key="2">
    <source>
        <dbReference type="EMBL" id="KAG7521115.1"/>
    </source>
</evidence>
<feature type="compositionally biased region" description="Low complexity" evidence="1">
    <location>
        <begin position="55"/>
        <end position="72"/>
    </location>
</feature>